<dbReference type="RefSeq" id="XP_023164034.2">
    <property type="nucleotide sequence ID" value="XM_023308266.2"/>
</dbReference>
<evidence type="ECO:0000256" key="1">
    <source>
        <dbReference type="PROSITE-ProRule" id="PRU00235"/>
    </source>
</evidence>
<dbReference type="PANTHER" id="PTHR46849">
    <property type="entry name" value="RCC1 DOMAIN-CONTAINING PROTEIN 1"/>
    <property type="match status" value="1"/>
</dbReference>
<dbReference type="KEGG" id="dhe:111594804"/>
<gene>
    <name evidence="3" type="primary">LOC111594804</name>
</gene>
<dbReference type="Pfam" id="PF00415">
    <property type="entry name" value="RCC1"/>
    <property type="match status" value="1"/>
</dbReference>
<dbReference type="InterPro" id="IPR009091">
    <property type="entry name" value="RCC1/BLIP-II"/>
</dbReference>
<dbReference type="OrthoDB" id="5370059at2759"/>
<dbReference type="Proteomes" id="UP000504633">
    <property type="component" value="Unplaced"/>
</dbReference>
<feature type="repeat" description="RCC1" evidence="1">
    <location>
        <begin position="191"/>
        <end position="242"/>
    </location>
</feature>
<dbReference type="SUPFAM" id="SSF50985">
    <property type="entry name" value="RCC1/BLIP-II"/>
    <property type="match status" value="1"/>
</dbReference>
<dbReference type="PRINTS" id="PR00633">
    <property type="entry name" value="RCCNDNSATION"/>
</dbReference>
<proteinExistence type="predicted"/>
<organism evidence="2 3">
    <name type="scientific">Drosophila hydei</name>
    <name type="common">Fruit fly</name>
    <dbReference type="NCBI Taxonomy" id="7224"/>
    <lineage>
        <taxon>Eukaryota</taxon>
        <taxon>Metazoa</taxon>
        <taxon>Ecdysozoa</taxon>
        <taxon>Arthropoda</taxon>
        <taxon>Hexapoda</taxon>
        <taxon>Insecta</taxon>
        <taxon>Pterygota</taxon>
        <taxon>Neoptera</taxon>
        <taxon>Endopterygota</taxon>
        <taxon>Diptera</taxon>
        <taxon>Brachycera</taxon>
        <taxon>Muscomorpha</taxon>
        <taxon>Ephydroidea</taxon>
        <taxon>Drosophilidae</taxon>
        <taxon>Drosophila</taxon>
    </lineage>
</organism>
<dbReference type="AlphaFoldDB" id="A0A6J1LD27"/>
<name>A0A6J1LD27_DROHY</name>
<dbReference type="InterPro" id="IPR000408">
    <property type="entry name" value="Reg_chr_condens"/>
</dbReference>
<dbReference type="Gene3D" id="2.130.10.30">
    <property type="entry name" value="Regulator of chromosome condensation 1/beta-lactamase-inhibitor protein II"/>
    <property type="match status" value="1"/>
</dbReference>
<dbReference type="PROSITE" id="PS00626">
    <property type="entry name" value="RCC1_2"/>
    <property type="match status" value="1"/>
</dbReference>
<evidence type="ECO:0000313" key="3">
    <source>
        <dbReference type="RefSeq" id="XP_023164034.2"/>
    </source>
</evidence>
<dbReference type="GeneID" id="111594804"/>
<dbReference type="InterPro" id="IPR052830">
    <property type="entry name" value="RCC1_domain-containing"/>
</dbReference>
<reference evidence="3" key="1">
    <citation type="submission" date="2025-08" db="UniProtKB">
        <authorList>
            <consortium name="RefSeq"/>
        </authorList>
    </citation>
    <scope>IDENTIFICATION</scope>
    <source>
        <strain evidence="3">15085-1641.00</strain>
        <tissue evidence="3">Whole body</tissue>
    </source>
</reference>
<dbReference type="PANTHER" id="PTHR46849:SF1">
    <property type="entry name" value="RCC1 DOMAIN-CONTAINING PROTEIN 1"/>
    <property type="match status" value="1"/>
</dbReference>
<dbReference type="PROSITE" id="PS50012">
    <property type="entry name" value="RCC1_3"/>
    <property type="match status" value="1"/>
</dbReference>
<sequence length="366" mass="39531">MRRLLFTGFNAFGQHNASNTERTSGRVNALTEITAPGDSKGNAIVALSWRYTAFAMGNKLWLQGLLDSSPDESLEVHAAAEIKALAACDAHCLVLLQNGQLYKLQAKLSATLLPIKLETAAAKRDIFGQAKAAEAISVAHIACGSHINVAISARNAVYSIPSCLHRFPQGAWRVQQLECGHEHALLLNGNGDVYSWGNGLRGQLGHETLGVEERPLLLEPLAGIKIIHIAAGGWHSAAISAFGDLYVWGWNCNGQLGMRVMKPDGLLKEPTVYPLPQLQDLPPCCAAAEETDLCAPLKAYAGSRHTLIQRSCGRLWASGWCAHGQLGKQPPNLSYLDSFYAVQQVPKDCDYTVVCGPWSTLITLSE</sequence>
<accession>A0A6J1LD27</accession>
<protein>
    <submittedName>
        <fullName evidence="3">RCC1 domain-containing protein 1 isoform X1</fullName>
    </submittedName>
</protein>
<keyword evidence="2" id="KW-1185">Reference proteome</keyword>
<evidence type="ECO:0000313" key="2">
    <source>
        <dbReference type="Proteomes" id="UP000504633"/>
    </source>
</evidence>